<dbReference type="GO" id="GO:0016747">
    <property type="term" value="F:acyltransferase activity, transferring groups other than amino-acyl groups"/>
    <property type="evidence" value="ECO:0007669"/>
    <property type="project" value="InterPro"/>
</dbReference>
<keyword evidence="3" id="KW-1185">Reference proteome</keyword>
<dbReference type="PROSITE" id="PS51186">
    <property type="entry name" value="GNAT"/>
    <property type="match status" value="1"/>
</dbReference>
<dbReference type="Gene3D" id="3.40.630.30">
    <property type="match status" value="1"/>
</dbReference>
<dbReference type="CDD" id="cd04301">
    <property type="entry name" value="NAT_SF"/>
    <property type="match status" value="1"/>
</dbReference>
<dbReference type="SUPFAM" id="SSF55729">
    <property type="entry name" value="Acyl-CoA N-acyltransferases (Nat)"/>
    <property type="match status" value="1"/>
</dbReference>
<name>A0A081NME4_9GAMM</name>
<dbReference type="PANTHER" id="PTHR34815">
    <property type="entry name" value="LYSINE ACETYLTRANSFERASE"/>
    <property type="match status" value="1"/>
</dbReference>
<evidence type="ECO:0000313" key="2">
    <source>
        <dbReference type="EMBL" id="KEQ19617.1"/>
    </source>
</evidence>
<evidence type="ECO:0000313" key="3">
    <source>
        <dbReference type="Proteomes" id="UP000028073"/>
    </source>
</evidence>
<comment type="caution">
    <text evidence="2">The sequence shown here is derived from an EMBL/GenBank/DDBJ whole genome shotgun (WGS) entry which is preliminary data.</text>
</comment>
<dbReference type="InterPro" id="IPR000182">
    <property type="entry name" value="GNAT_dom"/>
</dbReference>
<dbReference type="EMBL" id="JOKH01000001">
    <property type="protein sequence ID" value="KEQ19617.1"/>
    <property type="molecule type" value="Genomic_DNA"/>
</dbReference>
<organism evidence="2 3">
    <name type="scientific">Endozoicomonas numazuensis</name>
    <dbReference type="NCBI Taxonomy" id="1137799"/>
    <lineage>
        <taxon>Bacteria</taxon>
        <taxon>Pseudomonadati</taxon>
        <taxon>Pseudomonadota</taxon>
        <taxon>Gammaproteobacteria</taxon>
        <taxon>Oceanospirillales</taxon>
        <taxon>Endozoicomonadaceae</taxon>
        <taxon>Endozoicomonas</taxon>
    </lineage>
</organism>
<dbReference type="PANTHER" id="PTHR34815:SF2">
    <property type="entry name" value="N-ACETYLTRANSFERASE DOMAIN-CONTAINING PROTEIN"/>
    <property type="match status" value="1"/>
</dbReference>
<protein>
    <recommendedName>
        <fullName evidence="1">N-acetyltransferase domain-containing protein</fullName>
    </recommendedName>
</protein>
<dbReference type="InterPro" id="IPR016181">
    <property type="entry name" value="Acyl_CoA_acyltransferase"/>
</dbReference>
<dbReference type="InterPro" id="IPR053013">
    <property type="entry name" value="LAT"/>
</dbReference>
<feature type="domain" description="N-acetyltransferase" evidence="1">
    <location>
        <begin position="1"/>
        <end position="145"/>
    </location>
</feature>
<reference evidence="2 3" key="1">
    <citation type="submission" date="2014-06" db="EMBL/GenBank/DDBJ databases">
        <title>Whole Genome Sequences of Three Symbiotic Endozoicomonas Bacteria.</title>
        <authorList>
            <person name="Neave M.J."/>
            <person name="Apprill A."/>
            <person name="Voolstra C.R."/>
        </authorList>
    </citation>
    <scope>NUCLEOTIDE SEQUENCE [LARGE SCALE GENOMIC DNA]</scope>
    <source>
        <strain evidence="2 3">DSM 25634</strain>
    </source>
</reference>
<proteinExistence type="predicted"/>
<dbReference type="AlphaFoldDB" id="A0A081NME4"/>
<evidence type="ECO:0000259" key="1">
    <source>
        <dbReference type="PROSITE" id="PS51186"/>
    </source>
</evidence>
<gene>
    <name evidence="2" type="ORF">GZ78_06895</name>
</gene>
<dbReference type="Proteomes" id="UP000028073">
    <property type="component" value="Unassembled WGS sequence"/>
</dbReference>
<sequence>MNIRKAKPSEWDEIFLMGFSTWGDGLAKEDYLKECHESEKYQQGHWYVLEKESKPVSSLIIYENLFNLPEACFGIGSVATHEDQYRRGYASKLVKEISKKFKELDARGIFLFSDINPEFYRKLGFESITANQPYDDTTCMVLPFKSREHLLLKMPDYF</sequence>
<accession>A0A081NME4</accession>
<dbReference type="Pfam" id="PF13527">
    <property type="entry name" value="Acetyltransf_9"/>
    <property type="match status" value="1"/>
</dbReference>
<dbReference type="eggNOG" id="COG0456">
    <property type="taxonomic scope" value="Bacteria"/>
</dbReference>